<dbReference type="AlphaFoldDB" id="A0A6P5MR87"/>
<dbReference type="RefSeq" id="XP_020987827.1">
    <property type="nucleotide sequence ID" value="XM_021132168.2"/>
</dbReference>
<dbReference type="PANTHER" id="PTHR33528">
    <property type="entry name" value="OS07G0239500 PROTEIN"/>
    <property type="match status" value="1"/>
</dbReference>
<protein>
    <submittedName>
        <fullName evidence="3">Uncharacterized protein LOC107463783 isoform X2</fullName>
    </submittedName>
</protein>
<dbReference type="Pfam" id="PF15054">
    <property type="entry name" value="DUF4535"/>
    <property type="match status" value="1"/>
</dbReference>
<keyword evidence="2" id="KW-1185">Reference proteome</keyword>
<sequence length="198" mass="21971">MEILDDAIDNMGLSNKKVSKFLLVLFIAIPLVFITITSMCKISNNFLPFEGFQKVLLAGKYQNDNNNNNNNHSMELQGRGIVQNMTHENLGEGGEEKNNTIEVSQGKVQNNCTASQGTVTGGDIGYLNSRKLLEPVLMGIIRSCFSFIAGTVCGIYVAQNYQVPNITKLIDTTLHKAKQVEETYRKPKKKGSDDDNYD</sequence>
<feature type="transmembrane region" description="Helical" evidence="1">
    <location>
        <begin position="136"/>
        <end position="158"/>
    </location>
</feature>
<gene>
    <name evidence="3" type="primary">LOC107463783</name>
</gene>
<evidence type="ECO:0000313" key="3">
    <source>
        <dbReference type="RefSeq" id="XP_020987827.1"/>
    </source>
</evidence>
<dbReference type="PANTHER" id="PTHR33528:SF17">
    <property type="entry name" value="TRANSMEMBRANE PROTEIN"/>
    <property type="match status" value="1"/>
</dbReference>
<keyword evidence="1" id="KW-0472">Membrane</keyword>
<keyword evidence="1" id="KW-0812">Transmembrane</keyword>
<evidence type="ECO:0000256" key="1">
    <source>
        <dbReference type="SAM" id="Phobius"/>
    </source>
</evidence>
<reference evidence="3" key="2">
    <citation type="submission" date="2025-08" db="UniProtKB">
        <authorList>
            <consortium name="RefSeq"/>
        </authorList>
    </citation>
    <scope>IDENTIFICATION</scope>
    <source>
        <tissue evidence="3">Whole plant</tissue>
    </source>
</reference>
<reference evidence="2" key="1">
    <citation type="journal article" date="2016" name="Nat. Genet.">
        <title>The genome sequences of Arachis duranensis and Arachis ipaensis, the diploid ancestors of cultivated peanut.</title>
        <authorList>
            <person name="Bertioli D.J."/>
            <person name="Cannon S.B."/>
            <person name="Froenicke L."/>
            <person name="Huang G."/>
            <person name="Farmer A.D."/>
            <person name="Cannon E.K."/>
            <person name="Liu X."/>
            <person name="Gao D."/>
            <person name="Clevenger J."/>
            <person name="Dash S."/>
            <person name="Ren L."/>
            <person name="Moretzsohn M.C."/>
            <person name="Shirasawa K."/>
            <person name="Huang W."/>
            <person name="Vidigal B."/>
            <person name="Abernathy B."/>
            <person name="Chu Y."/>
            <person name="Niederhuth C.E."/>
            <person name="Umale P."/>
            <person name="Araujo A.C."/>
            <person name="Kozik A."/>
            <person name="Kim K.D."/>
            <person name="Burow M.D."/>
            <person name="Varshney R.K."/>
            <person name="Wang X."/>
            <person name="Zhang X."/>
            <person name="Barkley N."/>
            <person name="Guimaraes P.M."/>
            <person name="Isobe S."/>
            <person name="Guo B."/>
            <person name="Liao B."/>
            <person name="Stalker H.T."/>
            <person name="Schmitz R.J."/>
            <person name="Scheffler B.E."/>
            <person name="Leal-Bertioli S.C."/>
            <person name="Xun X."/>
            <person name="Jackson S.A."/>
            <person name="Michelmore R."/>
            <person name="Ozias-Akins P."/>
        </authorList>
    </citation>
    <scope>NUCLEOTIDE SEQUENCE [LARGE SCALE GENOMIC DNA]</scope>
    <source>
        <strain evidence="2">cv. V14167</strain>
    </source>
</reference>
<accession>A0A6P5MR87</accession>
<evidence type="ECO:0000313" key="2">
    <source>
        <dbReference type="Proteomes" id="UP000515211"/>
    </source>
</evidence>
<keyword evidence="1" id="KW-1133">Transmembrane helix</keyword>
<organism evidence="2 3">
    <name type="scientific">Arachis duranensis</name>
    <name type="common">Wild peanut</name>
    <dbReference type="NCBI Taxonomy" id="130453"/>
    <lineage>
        <taxon>Eukaryota</taxon>
        <taxon>Viridiplantae</taxon>
        <taxon>Streptophyta</taxon>
        <taxon>Embryophyta</taxon>
        <taxon>Tracheophyta</taxon>
        <taxon>Spermatophyta</taxon>
        <taxon>Magnoliopsida</taxon>
        <taxon>eudicotyledons</taxon>
        <taxon>Gunneridae</taxon>
        <taxon>Pentapetalae</taxon>
        <taxon>rosids</taxon>
        <taxon>fabids</taxon>
        <taxon>Fabales</taxon>
        <taxon>Fabaceae</taxon>
        <taxon>Papilionoideae</taxon>
        <taxon>50 kb inversion clade</taxon>
        <taxon>dalbergioids sensu lato</taxon>
        <taxon>Dalbergieae</taxon>
        <taxon>Pterocarpus clade</taxon>
        <taxon>Arachis</taxon>
    </lineage>
</organism>
<dbReference type="InterPro" id="IPR027854">
    <property type="entry name" value="STMP1"/>
</dbReference>
<dbReference type="Proteomes" id="UP000515211">
    <property type="component" value="Chromosome 9"/>
</dbReference>
<name>A0A6P5MR87_ARADU</name>
<feature type="transmembrane region" description="Helical" evidence="1">
    <location>
        <begin position="21"/>
        <end position="39"/>
    </location>
</feature>
<dbReference type="GeneID" id="107463783"/>
<proteinExistence type="predicted"/>